<dbReference type="InterPro" id="IPR045427">
    <property type="entry name" value="MoxR"/>
</dbReference>
<accession>A0A517RCX3</accession>
<evidence type="ECO:0000313" key="2">
    <source>
        <dbReference type="EMBL" id="QDT41684.1"/>
    </source>
</evidence>
<dbReference type="InterPro" id="IPR027417">
    <property type="entry name" value="P-loop_NTPase"/>
</dbReference>
<gene>
    <name evidence="2" type="primary">ravA_3</name>
    <name evidence="2" type="ORF">Pan241w_17470</name>
</gene>
<keyword evidence="3" id="KW-1185">Reference proteome</keyword>
<dbReference type="InterPro" id="IPR003593">
    <property type="entry name" value="AAA+_ATPase"/>
</dbReference>
<proteinExistence type="predicted"/>
<evidence type="ECO:0000313" key="3">
    <source>
        <dbReference type="Proteomes" id="UP000317171"/>
    </source>
</evidence>
<dbReference type="Gene3D" id="3.40.50.300">
    <property type="entry name" value="P-loop containing nucleotide triphosphate hydrolases"/>
    <property type="match status" value="1"/>
</dbReference>
<dbReference type="Proteomes" id="UP000317171">
    <property type="component" value="Chromosome"/>
</dbReference>
<dbReference type="InterPro" id="IPR050513">
    <property type="entry name" value="RavA_ATPases"/>
</dbReference>
<dbReference type="GO" id="GO:0016787">
    <property type="term" value="F:hydrolase activity"/>
    <property type="evidence" value="ECO:0007669"/>
    <property type="project" value="UniProtKB-KW"/>
</dbReference>
<dbReference type="PANTHER" id="PTHR32204:SF0">
    <property type="entry name" value="ATPASE RAVA"/>
    <property type="match status" value="1"/>
</dbReference>
<dbReference type="PANTHER" id="PTHR32204">
    <property type="entry name" value="ATPASE RAVA"/>
    <property type="match status" value="1"/>
</dbReference>
<sequence>MNLSAAMNHTTQEETDLEGLQLGQKLKETILSPMKQTFVGKDEIIDLLGICLVARENLFLLGPPGTAKSALVQDLARRIEGNVFDYLLTRFTEPNEIFGPFDIRKLREGELITNTEGMLPEATFVFLDELLNANSAILNSLLMVLNERVFRRGRETRSLPTLMVVGASNHLPEDNALGALFDRFLVRVQCENVEPDQLSQVLTAGWKLDADKQAPLETMSIDDIRMMQLILDKADFSTVQSDYVALIHRMRRAGISVSDRRAVKLQRLLAASAILSGRLNVNRTDFWILRSIWHTEEQIEILASLVSDALEQASEEEKQTGHPRSRTTTIPDPELLVRDIDQLEQQCANDNLTEIEKTQFQDQVTLLASRCQWVESEQQKSFLEEKLEKLRDRLRILSE</sequence>
<dbReference type="KEGG" id="gaz:Pan241w_17470"/>
<name>A0A517RCX3_9PLAN</name>
<dbReference type="SMART" id="SM00382">
    <property type="entry name" value="AAA"/>
    <property type="match status" value="1"/>
</dbReference>
<keyword evidence="2" id="KW-0378">Hydrolase</keyword>
<dbReference type="AlphaFoldDB" id="A0A517RCX3"/>
<reference evidence="2 3" key="1">
    <citation type="submission" date="2019-02" db="EMBL/GenBank/DDBJ databases">
        <title>Deep-cultivation of Planctomycetes and their phenomic and genomic characterization uncovers novel biology.</title>
        <authorList>
            <person name="Wiegand S."/>
            <person name="Jogler M."/>
            <person name="Boedeker C."/>
            <person name="Pinto D."/>
            <person name="Vollmers J."/>
            <person name="Rivas-Marin E."/>
            <person name="Kohn T."/>
            <person name="Peeters S.H."/>
            <person name="Heuer A."/>
            <person name="Rast P."/>
            <person name="Oberbeckmann S."/>
            <person name="Bunk B."/>
            <person name="Jeske O."/>
            <person name="Meyerdierks A."/>
            <person name="Storesund J.E."/>
            <person name="Kallscheuer N."/>
            <person name="Luecker S."/>
            <person name="Lage O.M."/>
            <person name="Pohl T."/>
            <person name="Merkel B.J."/>
            <person name="Hornburger P."/>
            <person name="Mueller R.-W."/>
            <person name="Bruemmer F."/>
            <person name="Labrenz M."/>
            <person name="Spormann A.M."/>
            <person name="Op den Camp H."/>
            <person name="Overmann J."/>
            <person name="Amann R."/>
            <person name="Jetten M.S.M."/>
            <person name="Mascher T."/>
            <person name="Medema M.H."/>
            <person name="Devos D.P."/>
            <person name="Kaster A.-K."/>
            <person name="Ovreas L."/>
            <person name="Rohde M."/>
            <person name="Galperin M.Y."/>
            <person name="Jogler C."/>
        </authorList>
    </citation>
    <scope>NUCLEOTIDE SEQUENCE [LARGE SCALE GENOMIC DNA]</scope>
    <source>
        <strain evidence="2 3">Pan241w</strain>
    </source>
</reference>
<organism evidence="2 3">
    <name type="scientific">Gimesia alba</name>
    <dbReference type="NCBI Taxonomy" id="2527973"/>
    <lineage>
        <taxon>Bacteria</taxon>
        <taxon>Pseudomonadati</taxon>
        <taxon>Planctomycetota</taxon>
        <taxon>Planctomycetia</taxon>
        <taxon>Planctomycetales</taxon>
        <taxon>Planctomycetaceae</taxon>
        <taxon>Gimesia</taxon>
    </lineage>
</organism>
<dbReference type="InterPro" id="IPR041538">
    <property type="entry name" value="RavA-like_AAA_lid"/>
</dbReference>
<dbReference type="Pfam" id="PF20030">
    <property type="entry name" value="bpMoxR"/>
    <property type="match status" value="1"/>
</dbReference>
<evidence type="ECO:0000259" key="1">
    <source>
        <dbReference type="SMART" id="SM00382"/>
    </source>
</evidence>
<feature type="domain" description="AAA+ ATPase" evidence="1">
    <location>
        <begin position="54"/>
        <end position="191"/>
    </location>
</feature>
<protein>
    <submittedName>
        <fullName evidence="2">ATPase RavA</fullName>
        <ecNumber evidence="2">3.6.3.-</ecNumber>
    </submittedName>
</protein>
<dbReference type="EC" id="3.6.3.-" evidence="2"/>
<dbReference type="Pfam" id="PF17868">
    <property type="entry name" value="AAA_lid_8"/>
    <property type="match status" value="1"/>
</dbReference>
<dbReference type="EMBL" id="CP036269">
    <property type="protein sequence ID" value="QDT41684.1"/>
    <property type="molecule type" value="Genomic_DNA"/>
</dbReference>
<dbReference type="CDD" id="cd00009">
    <property type="entry name" value="AAA"/>
    <property type="match status" value="1"/>
</dbReference>
<dbReference type="SUPFAM" id="SSF52540">
    <property type="entry name" value="P-loop containing nucleoside triphosphate hydrolases"/>
    <property type="match status" value="1"/>
</dbReference>